<dbReference type="Proteomes" id="UP001139150">
    <property type="component" value="Unassembled WGS sequence"/>
</dbReference>
<dbReference type="Pfam" id="PF01425">
    <property type="entry name" value="Amidase"/>
    <property type="match status" value="2"/>
</dbReference>
<accession>A0A9X1ZWF9</accession>
<dbReference type="NCBIfam" id="NF006169">
    <property type="entry name" value="PRK08310.1"/>
    <property type="match status" value="1"/>
</dbReference>
<feature type="domain" description="Amidase" evidence="1">
    <location>
        <begin position="17"/>
        <end position="190"/>
    </location>
</feature>
<dbReference type="InterPro" id="IPR020556">
    <property type="entry name" value="Amidase_CS"/>
</dbReference>
<sequence length="399" mass="43473">MKDQWKAFNRDPFYLNENEDGALKGLSFAVKDVFHVKGIVATAGNPDWERTHTAAPTHAEAVEDLLKEGSTLVGTTHTDELMFSLNGENAQLGTPVNPKAPERIPGGSSSGSAVAVASGLVDFALGTDTGGSVRIPSSYCGVYGFRPTHGAVALKGVIPLAPSFDTVGWMANDTSTLSEVGEVLLNNQKKINMPFIKMLIPEDIMNLLDQENRDIYSEHIDQFTEVVTRSENITLASDGLAEWFQAFRTIQGYEVWEAHGEWITEENPYFGPGISERFEWSSTISLKEKEKASVKRAEVTEHMKDLLGVDGVILMPTAPGVAPLLNTSGKDLEDQRMKTLQMTCISGLTGFPQISLPLTEIDGLPIGLSIIAGPNQDRRLLEWINNISSVVKKKTAAKV</sequence>
<reference evidence="2" key="1">
    <citation type="submission" date="2022-02" db="EMBL/GenBank/DDBJ databases">
        <title>Halalkalibacter sp. nov. isolated from Lonar Lake, India.</title>
        <authorList>
            <person name="Joshi A."/>
            <person name="Thite S."/>
            <person name="Lodha T."/>
        </authorList>
    </citation>
    <scope>NUCLEOTIDE SEQUENCE</scope>
    <source>
        <strain evidence="2">MEB205</strain>
    </source>
</reference>
<dbReference type="Gene3D" id="3.90.1300.10">
    <property type="entry name" value="Amidase signature (AS) domain"/>
    <property type="match status" value="1"/>
</dbReference>
<dbReference type="EC" id="3.5.1.4" evidence="2"/>
<evidence type="ECO:0000313" key="2">
    <source>
        <dbReference type="EMBL" id="MCL7745671.1"/>
    </source>
</evidence>
<keyword evidence="2" id="KW-0378">Hydrolase</keyword>
<dbReference type="PANTHER" id="PTHR46310">
    <property type="entry name" value="AMIDASE 1"/>
    <property type="match status" value="1"/>
</dbReference>
<dbReference type="GO" id="GO:0004040">
    <property type="term" value="F:amidase activity"/>
    <property type="evidence" value="ECO:0007669"/>
    <property type="project" value="UniProtKB-EC"/>
</dbReference>
<dbReference type="PROSITE" id="PS00571">
    <property type="entry name" value="AMIDASES"/>
    <property type="match status" value="1"/>
</dbReference>
<name>A0A9X1ZWF9_9BACI</name>
<organism evidence="2 3">
    <name type="scientific">Halalkalibacter alkaliphilus</name>
    <dbReference type="NCBI Taxonomy" id="2917993"/>
    <lineage>
        <taxon>Bacteria</taxon>
        <taxon>Bacillati</taxon>
        <taxon>Bacillota</taxon>
        <taxon>Bacilli</taxon>
        <taxon>Bacillales</taxon>
        <taxon>Bacillaceae</taxon>
        <taxon>Halalkalibacter</taxon>
    </lineage>
</organism>
<dbReference type="EMBL" id="JAKRYL010000001">
    <property type="protein sequence ID" value="MCL7745671.1"/>
    <property type="molecule type" value="Genomic_DNA"/>
</dbReference>
<gene>
    <name evidence="2" type="ORF">MF646_00935</name>
</gene>
<comment type="caution">
    <text evidence="2">The sequence shown here is derived from an EMBL/GenBank/DDBJ whole genome shotgun (WGS) entry which is preliminary data.</text>
</comment>
<evidence type="ECO:0000259" key="1">
    <source>
        <dbReference type="Pfam" id="PF01425"/>
    </source>
</evidence>
<dbReference type="PANTHER" id="PTHR46310:SF7">
    <property type="entry name" value="AMIDASE 1"/>
    <property type="match status" value="1"/>
</dbReference>
<keyword evidence="3" id="KW-1185">Reference proteome</keyword>
<dbReference type="InterPro" id="IPR023631">
    <property type="entry name" value="Amidase_dom"/>
</dbReference>
<feature type="domain" description="Amidase" evidence="1">
    <location>
        <begin position="285"/>
        <end position="381"/>
    </location>
</feature>
<dbReference type="SUPFAM" id="SSF75304">
    <property type="entry name" value="Amidase signature (AS) enzymes"/>
    <property type="match status" value="1"/>
</dbReference>
<protein>
    <submittedName>
        <fullName evidence="2">Amidase</fullName>
        <ecNumber evidence="2">3.5.1.4</ecNumber>
    </submittedName>
</protein>
<dbReference type="AlphaFoldDB" id="A0A9X1ZWF9"/>
<dbReference type="RefSeq" id="WP_250094605.1">
    <property type="nucleotide sequence ID" value="NZ_JAKRYL010000001.1"/>
</dbReference>
<evidence type="ECO:0000313" key="3">
    <source>
        <dbReference type="Proteomes" id="UP001139150"/>
    </source>
</evidence>
<proteinExistence type="predicted"/>
<dbReference type="InterPro" id="IPR036928">
    <property type="entry name" value="AS_sf"/>
</dbReference>